<sequence length="173" mass="18288">MTTLVPSVVSATTRQTTSRSRTGVKTLAAAFLAACTLAGASQAHAQQGYGNGYGNGYTAPAPAVVTVEQAKTMADDTWVSLQGRIVKPLGGKDYLFQDDSGTTNIEVDRHAWNGLQVAPTDMVEIQGKVERKHSRFKEIEVKRIILLSAPQGAPTAQPTAAQPAAQPTAQPQN</sequence>
<dbReference type="AlphaFoldDB" id="A0A8J6YN72"/>
<dbReference type="Proteomes" id="UP000631034">
    <property type="component" value="Unassembled WGS sequence"/>
</dbReference>
<organism evidence="4 5">
    <name type="scientific">Phaeovibrio sulfidiphilus</name>
    <dbReference type="NCBI Taxonomy" id="1220600"/>
    <lineage>
        <taxon>Bacteria</taxon>
        <taxon>Pseudomonadati</taxon>
        <taxon>Pseudomonadota</taxon>
        <taxon>Alphaproteobacteria</taxon>
        <taxon>Rhodospirillales</taxon>
        <taxon>Rhodospirillaceae</taxon>
        <taxon>Phaeovibrio</taxon>
    </lineage>
</organism>
<accession>A0A8J6YN72</accession>
<evidence type="ECO:0000256" key="1">
    <source>
        <dbReference type="ARBA" id="ARBA00022729"/>
    </source>
</evidence>
<dbReference type="PANTHER" id="PTHR36571:SF1">
    <property type="entry name" value="PROTEIN YGIW"/>
    <property type="match status" value="1"/>
</dbReference>
<dbReference type="RefSeq" id="WP_192534765.1">
    <property type="nucleotide sequence ID" value="NZ_JACZHT010000007.1"/>
</dbReference>
<keyword evidence="5" id="KW-1185">Reference proteome</keyword>
<feature type="signal peptide" evidence="3">
    <location>
        <begin position="1"/>
        <end position="45"/>
    </location>
</feature>
<dbReference type="InterPro" id="IPR036700">
    <property type="entry name" value="BOBF_sf"/>
</dbReference>
<name>A0A8J6YN72_9PROT</name>
<evidence type="ECO:0000313" key="5">
    <source>
        <dbReference type="Proteomes" id="UP000631034"/>
    </source>
</evidence>
<dbReference type="NCBIfam" id="NF033674">
    <property type="entry name" value="stress_OB_fold"/>
    <property type="match status" value="1"/>
</dbReference>
<dbReference type="SUPFAM" id="SSF101756">
    <property type="entry name" value="Hypothetical protein YgiW"/>
    <property type="match status" value="1"/>
</dbReference>
<dbReference type="InterPro" id="IPR005220">
    <property type="entry name" value="CarO-like"/>
</dbReference>
<feature type="region of interest" description="Disordered" evidence="2">
    <location>
        <begin position="150"/>
        <end position="173"/>
    </location>
</feature>
<dbReference type="PANTHER" id="PTHR36571">
    <property type="entry name" value="PROTEIN YGIW"/>
    <property type="match status" value="1"/>
</dbReference>
<dbReference type="Pfam" id="PF04076">
    <property type="entry name" value="BOF"/>
    <property type="match status" value="1"/>
</dbReference>
<feature type="chain" id="PRO_5035282128" evidence="3">
    <location>
        <begin position="46"/>
        <end position="173"/>
    </location>
</feature>
<reference evidence="4" key="1">
    <citation type="submission" date="2020-10" db="EMBL/GenBank/DDBJ databases">
        <title>Genome sequence of the unusual species of purple photosynthetic bacteria, Phaeovibrio sulfidiphilus DSM 23193, type strain.</title>
        <authorList>
            <person name="Kyndt J.A."/>
            <person name="Meyer T.E."/>
        </authorList>
    </citation>
    <scope>NUCLEOTIDE SEQUENCE</scope>
    <source>
        <strain evidence="4">DSM 23193</strain>
    </source>
</reference>
<dbReference type="Gene3D" id="2.40.50.200">
    <property type="entry name" value="Bacterial OB-fold"/>
    <property type="match status" value="1"/>
</dbReference>
<dbReference type="EMBL" id="JACZHT010000007">
    <property type="protein sequence ID" value="MBE1237750.1"/>
    <property type="molecule type" value="Genomic_DNA"/>
</dbReference>
<evidence type="ECO:0000313" key="4">
    <source>
        <dbReference type="EMBL" id="MBE1237750.1"/>
    </source>
</evidence>
<evidence type="ECO:0000256" key="3">
    <source>
        <dbReference type="SAM" id="SignalP"/>
    </source>
</evidence>
<keyword evidence="1 3" id="KW-0732">Signal</keyword>
<protein>
    <submittedName>
        <fullName evidence="4">NirD/YgiW/YdeI family stress tolerance protein</fullName>
    </submittedName>
</protein>
<comment type="caution">
    <text evidence="4">The sequence shown here is derived from an EMBL/GenBank/DDBJ whole genome shotgun (WGS) entry which is preliminary data.</text>
</comment>
<gene>
    <name evidence="4" type="ORF">IHV25_08830</name>
</gene>
<evidence type="ECO:0000256" key="2">
    <source>
        <dbReference type="SAM" id="MobiDB-lite"/>
    </source>
</evidence>
<proteinExistence type="predicted"/>